<evidence type="ECO:0000313" key="1">
    <source>
        <dbReference type="Proteomes" id="UP000095283"/>
    </source>
</evidence>
<reference evidence="2" key="1">
    <citation type="submission" date="2016-11" db="UniProtKB">
        <authorList>
            <consortium name="WormBaseParasite"/>
        </authorList>
    </citation>
    <scope>IDENTIFICATION</scope>
</reference>
<evidence type="ECO:0000313" key="2">
    <source>
        <dbReference type="WBParaSite" id="Hba_14344"/>
    </source>
</evidence>
<organism evidence="1 2">
    <name type="scientific">Heterorhabditis bacteriophora</name>
    <name type="common">Entomopathogenic nematode worm</name>
    <dbReference type="NCBI Taxonomy" id="37862"/>
    <lineage>
        <taxon>Eukaryota</taxon>
        <taxon>Metazoa</taxon>
        <taxon>Ecdysozoa</taxon>
        <taxon>Nematoda</taxon>
        <taxon>Chromadorea</taxon>
        <taxon>Rhabditida</taxon>
        <taxon>Rhabditina</taxon>
        <taxon>Rhabditomorpha</taxon>
        <taxon>Strongyloidea</taxon>
        <taxon>Heterorhabditidae</taxon>
        <taxon>Heterorhabditis</taxon>
    </lineage>
</organism>
<proteinExistence type="predicted"/>
<name>A0A1I7XAF6_HETBA</name>
<dbReference type="Proteomes" id="UP000095283">
    <property type="component" value="Unplaced"/>
</dbReference>
<dbReference type="AlphaFoldDB" id="A0A1I7XAF6"/>
<dbReference type="WBParaSite" id="Hba_14344">
    <property type="protein sequence ID" value="Hba_14344"/>
    <property type="gene ID" value="Hba_14344"/>
</dbReference>
<keyword evidence="1" id="KW-1185">Reference proteome</keyword>
<accession>A0A1I7XAF6</accession>
<protein>
    <submittedName>
        <fullName evidence="2">Transposase</fullName>
    </submittedName>
</protein>
<sequence length="31" mass="3597">MSIVGVPSHEHLLGYHPVKRTDRLKRKKNIS</sequence>